<dbReference type="AlphaFoldDB" id="A0A9N9JYV2"/>
<proteinExistence type="predicted"/>
<accession>A0A9N9JYV2</accession>
<evidence type="ECO:0000256" key="1">
    <source>
        <dbReference type="SAM" id="Coils"/>
    </source>
</evidence>
<feature type="non-terminal residue" evidence="2">
    <location>
        <position position="1"/>
    </location>
</feature>
<name>A0A9N9JYV2_9GLOM</name>
<dbReference type="Proteomes" id="UP000789405">
    <property type="component" value="Unassembled WGS sequence"/>
</dbReference>
<reference evidence="2" key="1">
    <citation type="submission" date="2021-06" db="EMBL/GenBank/DDBJ databases">
        <authorList>
            <person name="Kallberg Y."/>
            <person name="Tangrot J."/>
            <person name="Rosling A."/>
        </authorList>
    </citation>
    <scope>NUCLEOTIDE SEQUENCE</scope>
    <source>
        <strain evidence="2">MA453B</strain>
    </source>
</reference>
<sequence>PESNIQKKKKQKTILFSQLLTNENSLKLLKDTKEEAEKKANEIKYKKESATQK</sequence>
<keyword evidence="1" id="KW-0175">Coiled coil</keyword>
<keyword evidence="3" id="KW-1185">Reference proteome</keyword>
<evidence type="ECO:0000313" key="2">
    <source>
        <dbReference type="EMBL" id="CAG8803944.1"/>
    </source>
</evidence>
<protein>
    <submittedName>
        <fullName evidence="2">12229_t:CDS:1</fullName>
    </submittedName>
</protein>
<gene>
    <name evidence="2" type="ORF">DERYTH_LOCUS23999</name>
</gene>
<organism evidence="2 3">
    <name type="scientific">Dentiscutata erythropus</name>
    <dbReference type="NCBI Taxonomy" id="1348616"/>
    <lineage>
        <taxon>Eukaryota</taxon>
        <taxon>Fungi</taxon>
        <taxon>Fungi incertae sedis</taxon>
        <taxon>Mucoromycota</taxon>
        <taxon>Glomeromycotina</taxon>
        <taxon>Glomeromycetes</taxon>
        <taxon>Diversisporales</taxon>
        <taxon>Gigasporaceae</taxon>
        <taxon>Dentiscutata</taxon>
    </lineage>
</organism>
<feature type="coiled-coil region" evidence="1">
    <location>
        <begin position="19"/>
        <end position="53"/>
    </location>
</feature>
<comment type="caution">
    <text evidence="2">The sequence shown here is derived from an EMBL/GenBank/DDBJ whole genome shotgun (WGS) entry which is preliminary data.</text>
</comment>
<evidence type="ECO:0000313" key="3">
    <source>
        <dbReference type="Proteomes" id="UP000789405"/>
    </source>
</evidence>
<dbReference type="EMBL" id="CAJVPY010038430">
    <property type="protein sequence ID" value="CAG8803944.1"/>
    <property type="molecule type" value="Genomic_DNA"/>
</dbReference>